<protein>
    <recommendedName>
        <fullName evidence="2">AB hydrolase-1 domain-containing protein</fullName>
    </recommendedName>
</protein>
<dbReference type="InterPro" id="IPR053145">
    <property type="entry name" value="AB_hydrolase_Est10"/>
</dbReference>
<sequence length="291" mass="30483">MARTSRRIEFPGSEGAPLAARLELPEGPPRACAVFAHCFTCGKDGLAAARISRALSAGGLAVLRFDFTGLGDSGGDFSRTTFSSNVEDLVRAAEYLRETVAAPSVLIGHSLGGAAVLAAASRIPETRAVVTIGAPADPAHVTKSLGAARAEIEALGAAEVDLGGRTFRIRRSFLDDLAVQPQSGRIRRLGVPLLVLHSPVDRVVEVDNARLIFDTARHPKSFVALDGADHLLTSRADSDYVAEVLRAWVGRYLPVLEGAAPRREERVPGPRPTAARGGSRGACEAAGPTGP</sequence>
<dbReference type="SUPFAM" id="SSF53474">
    <property type="entry name" value="alpha/beta-Hydrolases"/>
    <property type="match status" value="1"/>
</dbReference>
<reference evidence="3" key="1">
    <citation type="journal article" date="2014" name="Int. J. Syst. Evol. Microbiol.">
        <title>Complete genome sequence of Corynebacterium casei LMG S-19264T (=DSM 44701T), isolated from a smear-ripened cheese.</title>
        <authorList>
            <consortium name="US DOE Joint Genome Institute (JGI-PGF)"/>
            <person name="Walter F."/>
            <person name="Albersmeier A."/>
            <person name="Kalinowski J."/>
            <person name="Ruckert C."/>
        </authorList>
    </citation>
    <scope>NUCLEOTIDE SEQUENCE</scope>
    <source>
        <strain evidence="3">JCM 5069</strain>
    </source>
</reference>
<feature type="domain" description="AB hydrolase-1" evidence="2">
    <location>
        <begin position="34"/>
        <end position="234"/>
    </location>
</feature>
<evidence type="ECO:0000259" key="2">
    <source>
        <dbReference type="Pfam" id="PF12697"/>
    </source>
</evidence>
<evidence type="ECO:0000313" key="4">
    <source>
        <dbReference type="Proteomes" id="UP000603708"/>
    </source>
</evidence>
<dbReference type="InterPro" id="IPR029058">
    <property type="entry name" value="AB_hydrolase_fold"/>
</dbReference>
<dbReference type="InterPro" id="IPR000073">
    <property type="entry name" value="AB_hydrolase_1"/>
</dbReference>
<dbReference type="AlphaFoldDB" id="A0A919FU68"/>
<feature type="region of interest" description="Disordered" evidence="1">
    <location>
        <begin position="263"/>
        <end position="291"/>
    </location>
</feature>
<gene>
    <name evidence="3" type="ORF">GCM10018793_07940</name>
</gene>
<organism evidence="3 4">
    <name type="scientific">Streptomyces sulfonofaciens</name>
    <dbReference type="NCBI Taxonomy" id="68272"/>
    <lineage>
        <taxon>Bacteria</taxon>
        <taxon>Bacillati</taxon>
        <taxon>Actinomycetota</taxon>
        <taxon>Actinomycetes</taxon>
        <taxon>Kitasatosporales</taxon>
        <taxon>Streptomycetaceae</taxon>
        <taxon>Streptomyces</taxon>
    </lineage>
</organism>
<comment type="caution">
    <text evidence="3">The sequence shown here is derived from an EMBL/GenBank/DDBJ whole genome shotgun (WGS) entry which is preliminary data.</text>
</comment>
<dbReference type="PANTHER" id="PTHR43265:SF1">
    <property type="entry name" value="ESTERASE ESTD"/>
    <property type="match status" value="1"/>
</dbReference>
<dbReference type="Proteomes" id="UP000603708">
    <property type="component" value="Unassembled WGS sequence"/>
</dbReference>
<keyword evidence="4" id="KW-1185">Reference proteome</keyword>
<evidence type="ECO:0000256" key="1">
    <source>
        <dbReference type="SAM" id="MobiDB-lite"/>
    </source>
</evidence>
<evidence type="ECO:0000313" key="3">
    <source>
        <dbReference type="EMBL" id="GHH71854.1"/>
    </source>
</evidence>
<dbReference type="Pfam" id="PF12697">
    <property type="entry name" value="Abhydrolase_6"/>
    <property type="match status" value="1"/>
</dbReference>
<dbReference type="EMBL" id="BNCD01000002">
    <property type="protein sequence ID" value="GHH71854.1"/>
    <property type="molecule type" value="Genomic_DNA"/>
</dbReference>
<dbReference type="PANTHER" id="PTHR43265">
    <property type="entry name" value="ESTERASE ESTD"/>
    <property type="match status" value="1"/>
</dbReference>
<accession>A0A919FU68</accession>
<dbReference type="RefSeq" id="WP_189929456.1">
    <property type="nucleotide sequence ID" value="NZ_BNCD01000002.1"/>
</dbReference>
<proteinExistence type="predicted"/>
<dbReference type="Gene3D" id="3.40.50.1820">
    <property type="entry name" value="alpha/beta hydrolase"/>
    <property type="match status" value="1"/>
</dbReference>
<reference evidence="3" key="2">
    <citation type="submission" date="2020-09" db="EMBL/GenBank/DDBJ databases">
        <authorList>
            <person name="Sun Q."/>
            <person name="Ohkuma M."/>
        </authorList>
    </citation>
    <scope>NUCLEOTIDE SEQUENCE</scope>
    <source>
        <strain evidence="3">JCM 5069</strain>
    </source>
</reference>
<dbReference type="GO" id="GO:0052689">
    <property type="term" value="F:carboxylic ester hydrolase activity"/>
    <property type="evidence" value="ECO:0007669"/>
    <property type="project" value="TreeGrafter"/>
</dbReference>
<name>A0A919FU68_9ACTN</name>